<accession>A0AAU9KT80</accession>
<dbReference type="Proteomes" id="UP001158986">
    <property type="component" value="Unassembled WGS sequence"/>
</dbReference>
<dbReference type="Proteomes" id="UP001160483">
    <property type="component" value="Unassembled WGS sequence"/>
</dbReference>
<protein>
    <submittedName>
        <fullName evidence="1">Uncharacterized protein</fullName>
    </submittedName>
</protein>
<evidence type="ECO:0000313" key="1">
    <source>
        <dbReference type="EMBL" id="CAH0476570.1"/>
    </source>
</evidence>
<organism evidence="1 4">
    <name type="scientific">Peronospora belbahrii</name>
    <dbReference type="NCBI Taxonomy" id="622444"/>
    <lineage>
        <taxon>Eukaryota</taxon>
        <taxon>Sar</taxon>
        <taxon>Stramenopiles</taxon>
        <taxon>Oomycota</taxon>
        <taxon>Peronosporomycetes</taxon>
        <taxon>Peronosporales</taxon>
        <taxon>Peronosporaceae</taxon>
        <taxon>Peronospora</taxon>
    </lineage>
</organism>
<dbReference type="AlphaFoldDB" id="A0AAU9KT80"/>
<comment type="caution">
    <text evidence="1">The sequence shown here is derived from an EMBL/GenBank/DDBJ whole genome shotgun (WGS) entry which is preliminary data.</text>
</comment>
<gene>
    <name evidence="2" type="ORF">PBS001_LOCUS1723</name>
    <name evidence="1" type="ORF">PBS003_LOCUS3345</name>
</gene>
<proteinExistence type="predicted"/>
<keyword evidence="3" id="KW-1185">Reference proteome</keyword>
<sequence length="75" mass="8643">MSDTREQTDEKRALHDQLVSMRSILRCVCHWVFDCIVWPFEVVNPVLQALTHKAIGNFDVLSGGYTSELRRHGKT</sequence>
<evidence type="ECO:0000313" key="2">
    <source>
        <dbReference type="EMBL" id="CAH0514992.1"/>
    </source>
</evidence>
<evidence type="ECO:0000313" key="3">
    <source>
        <dbReference type="Proteomes" id="UP001158986"/>
    </source>
</evidence>
<name>A0AAU9KT80_9STRA</name>
<dbReference type="EMBL" id="CAKLCB010000093">
    <property type="protein sequence ID" value="CAH0514992.1"/>
    <property type="molecule type" value="Genomic_DNA"/>
</dbReference>
<reference evidence="1 3" key="1">
    <citation type="submission" date="2021-11" db="EMBL/GenBank/DDBJ databases">
        <authorList>
            <person name="Islam A."/>
            <person name="Islam S."/>
            <person name="Flora M.S."/>
            <person name="Rahman M."/>
            <person name="Ziaur R.M."/>
            <person name="Epstein J.H."/>
            <person name="Hassan M."/>
            <person name="Klassen M."/>
            <person name="Woodard K."/>
            <person name="Webb A."/>
            <person name="Webby R.J."/>
            <person name="El Zowalaty M.E."/>
        </authorList>
    </citation>
    <scope>NUCLEOTIDE SEQUENCE</scope>
    <source>
        <strain evidence="2">Pbs1</strain>
        <strain evidence="1">Pbs3</strain>
    </source>
</reference>
<dbReference type="EMBL" id="CAKKTJ010000157">
    <property type="protein sequence ID" value="CAH0476570.1"/>
    <property type="molecule type" value="Genomic_DNA"/>
</dbReference>
<evidence type="ECO:0000313" key="4">
    <source>
        <dbReference type="Proteomes" id="UP001160483"/>
    </source>
</evidence>